<evidence type="ECO:0008006" key="2">
    <source>
        <dbReference type="Google" id="ProtNLM"/>
    </source>
</evidence>
<dbReference type="Pfam" id="PF12694">
    <property type="entry name" value="cpYpsA"/>
    <property type="match status" value="1"/>
</dbReference>
<accession>A0A831W884</accession>
<name>A0A831W884_9GAMM</name>
<comment type="caution">
    <text evidence="1">The sequence shown here is derived from an EMBL/GenBank/DDBJ whole genome shotgun (WGS) entry which is preliminary data.</text>
</comment>
<dbReference type="EMBL" id="DRKP01000044">
    <property type="protein sequence ID" value="HEB95450.1"/>
    <property type="molecule type" value="Genomic_DNA"/>
</dbReference>
<dbReference type="Gene3D" id="3.40.50.450">
    <property type="match status" value="1"/>
</dbReference>
<proteinExistence type="predicted"/>
<dbReference type="InterPro" id="IPR024755">
    <property type="entry name" value="cpYpsA"/>
</dbReference>
<evidence type="ECO:0000313" key="1">
    <source>
        <dbReference type="EMBL" id="HEB95450.1"/>
    </source>
</evidence>
<dbReference type="SUPFAM" id="SSF102405">
    <property type="entry name" value="MCP/YpsA-like"/>
    <property type="match status" value="1"/>
</dbReference>
<gene>
    <name evidence="1" type="ORF">ENI96_03325</name>
</gene>
<dbReference type="Proteomes" id="UP000886251">
    <property type="component" value="Unassembled WGS sequence"/>
</dbReference>
<organism evidence="1">
    <name type="scientific">Sedimenticola thiotaurini</name>
    <dbReference type="NCBI Taxonomy" id="1543721"/>
    <lineage>
        <taxon>Bacteria</taxon>
        <taxon>Pseudomonadati</taxon>
        <taxon>Pseudomonadota</taxon>
        <taxon>Gammaproteobacteria</taxon>
        <taxon>Chromatiales</taxon>
        <taxon>Sedimenticolaceae</taxon>
        <taxon>Sedimenticola</taxon>
    </lineage>
</organism>
<protein>
    <recommendedName>
        <fullName evidence="2">Molybdenum cofactor carrier</fullName>
    </recommendedName>
</protein>
<reference evidence="1" key="1">
    <citation type="journal article" date="2020" name="mSystems">
        <title>Genome- and Community-Level Interaction Insights into Carbon Utilization and Element Cycling Functions of Hydrothermarchaeota in Hydrothermal Sediment.</title>
        <authorList>
            <person name="Zhou Z."/>
            <person name="Liu Y."/>
            <person name="Xu W."/>
            <person name="Pan J."/>
            <person name="Luo Z.H."/>
            <person name="Li M."/>
        </authorList>
    </citation>
    <scope>NUCLEOTIDE SEQUENCE [LARGE SCALE GENOMIC DNA]</scope>
    <source>
        <strain evidence="1">HyVt-443</strain>
    </source>
</reference>
<sequence>MERRPVIVSGGQTGVDRAALDAALELGWPAGGWCPRGRLAEDGAIPERYPLRELAGGYLERTRKNVQDSDATLIVGFGPPTGGTARTIDFCRQEGRPWLLLDASVTPLEEAVGLVRGFIDRHGIGILNVAGPRASGEPRSYDYARELVRRVLTAPSQSSSDQDR</sequence>
<dbReference type="AlphaFoldDB" id="A0A831W884"/>